<feature type="domain" description="HpaB/PvcC/4-BUDH C-terminal" evidence="5">
    <location>
        <begin position="280"/>
        <end position="475"/>
    </location>
</feature>
<dbReference type="InterPro" id="IPR024719">
    <property type="entry name" value="HpaB/PvcC/4-BUDH_C"/>
</dbReference>
<dbReference type="Gene3D" id="2.40.110.10">
    <property type="entry name" value="Butyryl-CoA Dehydrogenase, subunit A, domain 2"/>
    <property type="match status" value="1"/>
</dbReference>
<dbReference type="InterPro" id="IPR024674">
    <property type="entry name" value="HpaB/PvcC/4-BUDH_N"/>
</dbReference>
<dbReference type="SUPFAM" id="SSF47203">
    <property type="entry name" value="Acyl-CoA dehydrogenase C-terminal domain-like"/>
    <property type="match status" value="1"/>
</dbReference>
<keyword evidence="1" id="KW-0285">Flavoprotein</keyword>
<keyword evidence="7" id="KW-0413">Isomerase</keyword>
<feature type="domain" description="HpaB/PvcC/4-BUDH N-terminal" evidence="6">
    <location>
        <begin position="3"/>
        <end position="273"/>
    </location>
</feature>
<keyword evidence="3" id="KW-0560">Oxidoreductase</keyword>
<dbReference type="InterPro" id="IPR036250">
    <property type="entry name" value="AcylCo_DH-like_C"/>
</dbReference>
<feature type="binding site" evidence="4">
    <location>
        <position position="189"/>
    </location>
    <ligand>
        <name>FAD</name>
        <dbReference type="ChEBI" id="CHEBI:57692"/>
    </ligand>
</feature>
<dbReference type="GO" id="GO:0016853">
    <property type="term" value="F:isomerase activity"/>
    <property type="evidence" value="ECO:0007669"/>
    <property type="project" value="UniProtKB-KW"/>
</dbReference>
<dbReference type="Gene3D" id="1.10.3140.10">
    <property type="entry name" value="4-hydroxybutyryl-coa dehydratase, domain 1"/>
    <property type="match status" value="1"/>
</dbReference>
<dbReference type="AlphaFoldDB" id="A0A1I2QLE7"/>
<dbReference type="STRING" id="341036.SAMN05660649_01256"/>
<dbReference type="InterPro" id="IPR046373">
    <property type="entry name" value="Acyl-CoA_Oxase/DH_mid-dom_sf"/>
</dbReference>
<dbReference type="InterPro" id="IPR004925">
    <property type="entry name" value="HpaB/PvcC/4-BUDH"/>
</dbReference>
<evidence type="ECO:0000256" key="1">
    <source>
        <dbReference type="ARBA" id="ARBA00022630"/>
    </source>
</evidence>
<accession>A0A1I2QLE7</accession>
<keyword evidence="2 4" id="KW-0274">FAD</keyword>
<dbReference type="PANTHER" id="PTHR36117">
    <property type="entry name" value="4-HYDROXYPHENYLACETATE 3-MONOOXYGENASE-RELATED"/>
    <property type="match status" value="1"/>
</dbReference>
<evidence type="ECO:0000256" key="3">
    <source>
        <dbReference type="ARBA" id="ARBA00023002"/>
    </source>
</evidence>
<dbReference type="PIRSF" id="PIRSF000331">
    <property type="entry name" value="HpaA_HpaB"/>
    <property type="match status" value="1"/>
</dbReference>
<dbReference type="PANTHER" id="PTHR36117:SF3">
    <property type="entry name" value="4-HYDROXYPHENYLACETATE 3-MONOOXYGENASE-RELATED"/>
    <property type="match status" value="1"/>
</dbReference>
<evidence type="ECO:0000259" key="6">
    <source>
        <dbReference type="Pfam" id="PF11794"/>
    </source>
</evidence>
<evidence type="ECO:0000313" key="8">
    <source>
        <dbReference type="Proteomes" id="UP000199337"/>
    </source>
</evidence>
<dbReference type="Proteomes" id="UP000199337">
    <property type="component" value="Unassembled WGS sequence"/>
</dbReference>
<gene>
    <name evidence="7" type="ORF">SAMN05660649_01256</name>
</gene>
<sequence length="480" mass="53389">MMTGTEYIESLRQLKTEIYAFGEKITNFVDHPLFRPHVNAAAVTYDMAHEPEFEDLITVKSHLTGKKISRFTHIHQSREDLVKKIKMLRLIAQRTGTCFQRCVGFDGLNALYTTTYEMDQALGTNYHAHFVKFLKYVQENDLMSAGSMTDPKGDRGLRPSQQADPDMYVCVVKRTDEGIVIRGAKAHQTGIINSHYMIIMPTVALGEADLDYAVACAVPVDAPGVFHIFGRQTNDERRLEGEIDTGNARYAVVGGEALTVLEDVFVPWDKVFMCGENQYAGMLVERFACYHRQNYGACKCGVSDIIIGATTAVAEYNGVARASHIKDKITEMVHLSETLYCCSIACSAEGGKTPSGAYFVNPLLANVLKQNVTRHIYEICRLAHDIAGGFIATLPSEKDFNDAKTGPYLEKYFRGVSDVPTEYRVRMARLVENMTGGTALAESMHGAGSPQAQRVMIIRQSNMEHKKRLAKKLAGIPEQD</sequence>
<dbReference type="GO" id="GO:0016627">
    <property type="term" value="F:oxidoreductase activity, acting on the CH-CH group of donors"/>
    <property type="evidence" value="ECO:0007669"/>
    <property type="project" value="InterPro"/>
</dbReference>
<reference evidence="8" key="1">
    <citation type="submission" date="2016-10" db="EMBL/GenBank/DDBJ databases">
        <authorList>
            <person name="Varghese N."/>
            <person name="Submissions S."/>
        </authorList>
    </citation>
    <scope>NUCLEOTIDE SEQUENCE [LARGE SCALE GENOMIC DNA]</scope>
    <source>
        <strain evidence="8">DSM 17038</strain>
    </source>
</reference>
<dbReference type="EMBL" id="FOOX01000003">
    <property type="protein sequence ID" value="SFG28139.1"/>
    <property type="molecule type" value="Genomic_DNA"/>
</dbReference>
<dbReference type="Pfam" id="PF03241">
    <property type="entry name" value="HpaB"/>
    <property type="match status" value="1"/>
</dbReference>
<organism evidence="7 8">
    <name type="scientific">Desulfotruncus arcticus DSM 17038</name>
    <dbReference type="NCBI Taxonomy" id="1121424"/>
    <lineage>
        <taxon>Bacteria</taxon>
        <taxon>Bacillati</taxon>
        <taxon>Bacillota</taxon>
        <taxon>Clostridia</taxon>
        <taxon>Eubacteriales</taxon>
        <taxon>Desulfallaceae</taxon>
        <taxon>Desulfotruncus</taxon>
    </lineage>
</organism>
<evidence type="ECO:0000256" key="2">
    <source>
        <dbReference type="ARBA" id="ARBA00022827"/>
    </source>
</evidence>
<evidence type="ECO:0000256" key="4">
    <source>
        <dbReference type="PIRSR" id="PIRSR000331-2"/>
    </source>
</evidence>
<evidence type="ECO:0000259" key="5">
    <source>
        <dbReference type="Pfam" id="PF03241"/>
    </source>
</evidence>
<dbReference type="Pfam" id="PF11794">
    <property type="entry name" value="HpaB_N"/>
    <property type="match status" value="1"/>
</dbReference>
<name>A0A1I2QLE7_9FIRM</name>
<protein>
    <submittedName>
        <fullName evidence="7">Vinylacetyl-CoA delta-isomerase</fullName>
    </submittedName>
</protein>
<dbReference type="OrthoDB" id="9785230at2"/>
<dbReference type="RefSeq" id="WP_092469761.1">
    <property type="nucleotide sequence ID" value="NZ_FOOX01000003.1"/>
</dbReference>
<dbReference type="InterPro" id="IPR009100">
    <property type="entry name" value="AcylCoA_DH/oxidase_NM_dom_sf"/>
</dbReference>
<dbReference type="SUPFAM" id="SSF56645">
    <property type="entry name" value="Acyl-CoA dehydrogenase NM domain-like"/>
    <property type="match status" value="1"/>
</dbReference>
<proteinExistence type="predicted"/>
<dbReference type="Gene3D" id="1.20.140.10">
    <property type="entry name" value="Butyryl-CoA Dehydrogenase, subunit A, domain 3"/>
    <property type="match status" value="1"/>
</dbReference>
<keyword evidence="8" id="KW-1185">Reference proteome</keyword>
<evidence type="ECO:0000313" key="7">
    <source>
        <dbReference type="EMBL" id="SFG28139.1"/>
    </source>
</evidence>